<protein>
    <recommendedName>
        <fullName evidence="3">CRISPR-associated protein Cmr3</fullName>
    </recommendedName>
</protein>
<dbReference type="PATRIC" id="fig|1453497.3.peg.1265"/>
<evidence type="ECO:0008006" key="3">
    <source>
        <dbReference type="Google" id="ProtNLM"/>
    </source>
</evidence>
<evidence type="ECO:0000313" key="2">
    <source>
        <dbReference type="Proteomes" id="UP000077339"/>
    </source>
</evidence>
<reference evidence="1 2" key="1">
    <citation type="submission" date="2014-02" db="EMBL/GenBank/DDBJ databases">
        <title>Kosmotoga genome sequencing.</title>
        <authorList>
            <person name="Pollo S.M."/>
            <person name="Charchuk R."/>
            <person name="Nesbo C.L."/>
        </authorList>
    </citation>
    <scope>NUCLEOTIDE SEQUENCE [LARGE SCALE GENOMIC DNA]</scope>
    <source>
        <strain evidence="1 2">S304</strain>
    </source>
</reference>
<dbReference type="Gene3D" id="2.60.40.4350">
    <property type="match status" value="1"/>
</dbReference>
<proteinExistence type="predicted"/>
<dbReference type="AlphaFoldDB" id="A0A176JTP4"/>
<accession>A0A176JTP4</accession>
<keyword evidence="2" id="KW-1185">Reference proteome</keyword>
<evidence type="ECO:0000313" key="1">
    <source>
        <dbReference type="EMBL" id="OAA26689.1"/>
    </source>
</evidence>
<dbReference type="NCBIfam" id="TIGR01888">
    <property type="entry name" value="cas_cmr3"/>
    <property type="match status" value="1"/>
</dbReference>
<dbReference type="RefSeq" id="WP_068349142.1">
    <property type="nucleotide sequence ID" value="NZ_JFHK01000032.1"/>
</dbReference>
<sequence>MKYNVVYFEPEEWVAFRENTGFEIGTSARLSQPKVETFLGAVRTAFLRKSGTDPENIPEEIASKIGNSFSSGLFKMVGPFIYSEDRHYLPAPANLYELTDEEESESKSNKKKEYKLMVPNKELSHNYDGFDLNLPWIPYSKKVAKQPEGELIEIKSLEALQKGKLDELNLARFADHIAAIETHDELNLARFADHIAAIETHVGIALEKNAKKTEEGMLYSINTYRFKENSGFYFFIDNKTKEIIKEIDEVFLGMKQRVAKLRFGEIETNLFEFKSNNKSAVCLITPAIFNNGFMPSDGMMKSTKITSAIVKRKIPISGWDLAKNEPKPIYHAVPPGSVYFLDGSIDNDLFTNSISDMLDDFGYGRYFTINWDFFRRGING</sequence>
<name>A0A176JTP4_9BACT</name>
<dbReference type="EMBL" id="JFHK01000032">
    <property type="protein sequence ID" value="OAA26689.1"/>
    <property type="molecule type" value="Genomic_DNA"/>
</dbReference>
<organism evidence="1 2">
    <name type="scientific">Kosmotoga arenicorallina S304</name>
    <dbReference type="NCBI Taxonomy" id="1453497"/>
    <lineage>
        <taxon>Bacteria</taxon>
        <taxon>Thermotogati</taxon>
        <taxon>Thermotogota</taxon>
        <taxon>Thermotogae</taxon>
        <taxon>Kosmotogales</taxon>
        <taxon>Kosmotogaceae</taxon>
        <taxon>Kosmotoga</taxon>
    </lineage>
</organism>
<dbReference type="STRING" id="1453497.AT15_06330"/>
<gene>
    <name evidence="1" type="ORF">AT15_06330</name>
</gene>
<dbReference type="OrthoDB" id="37392at2"/>
<dbReference type="InterPro" id="IPR010165">
    <property type="entry name" value="CRISPR-Cmr3_IIIB"/>
</dbReference>
<dbReference type="Proteomes" id="UP000077339">
    <property type="component" value="Unassembled WGS sequence"/>
</dbReference>
<comment type="caution">
    <text evidence="1">The sequence shown here is derived from an EMBL/GenBank/DDBJ whole genome shotgun (WGS) entry which is preliminary data.</text>
</comment>
<dbReference type="InterPro" id="IPR019117">
    <property type="entry name" value="CRISPR-assoc_protein_Cmr3"/>
</dbReference>
<dbReference type="Pfam" id="PF09700">
    <property type="entry name" value="Cas_Cmr3"/>
    <property type="match status" value="1"/>
</dbReference>